<comment type="similarity">
    <text evidence="1 4">Belongs to the D-isomer specific 2-hydroxyacid dehydrogenase family.</text>
</comment>
<evidence type="ECO:0000256" key="2">
    <source>
        <dbReference type="ARBA" id="ARBA00023002"/>
    </source>
</evidence>
<keyword evidence="8" id="KW-1185">Reference proteome</keyword>
<accession>A0ABT1WGM3</accession>
<dbReference type="Pfam" id="PF00389">
    <property type="entry name" value="2-Hacid_dh"/>
    <property type="match status" value="1"/>
</dbReference>
<evidence type="ECO:0000256" key="3">
    <source>
        <dbReference type="ARBA" id="ARBA00023027"/>
    </source>
</evidence>
<keyword evidence="3" id="KW-0520">NAD</keyword>
<evidence type="ECO:0000259" key="6">
    <source>
        <dbReference type="Pfam" id="PF02826"/>
    </source>
</evidence>
<dbReference type="InterPro" id="IPR006139">
    <property type="entry name" value="D-isomer_2_OHA_DH_cat_dom"/>
</dbReference>
<name>A0ABT1WGM3_9BURK</name>
<dbReference type="PROSITE" id="PS00670">
    <property type="entry name" value="D_2_HYDROXYACID_DH_2"/>
    <property type="match status" value="1"/>
</dbReference>
<evidence type="ECO:0008006" key="9">
    <source>
        <dbReference type="Google" id="ProtNLM"/>
    </source>
</evidence>
<feature type="domain" description="D-isomer specific 2-hydroxyacid dehydrogenase catalytic" evidence="5">
    <location>
        <begin position="63"/>
        <end position="382"/>
    </location>
</feature>
<sequence length="394" mass="41313">MTRPSIANPTWASPAHVQPIAHPWSARTAQRATVAPARSHTRPMGDVLASAGARDTAAPIKVLLAEPMGPTASARIQRLSADEAKVTSLPVIKGSPDELTEAVINAMKGECTDLLVVRGNCKVNQDLIERLSAEDRPKFVLRAGTGMDNLNMDYLDTQGIGYTNTPDVNTQSTAEHALALMLAVKRKIPQADARVKSGEWNRTVLTGSELGGKTLGIIGVGRIGGVVGTAAKALGMDVIGLASARRKAAPGELPAYLSSYVSLDELCERSDVLTLHVPLDNTTRGMIGERQIQQLSGRNAVIVNAARGGVVDEASLLAALDSGAIGGAGIDVFVQDPAPAGSVSDRLARHPNVVATPHVGGQTVEASEKMGDAVVDQARKMFLDRVQSQGRLNA</sequence>
<evidence type="ECO:0000256" key="1">
    <source>
        <dbReference type="ARBA" id="ARBA00005854"/>
    </source>
</evidence>
<dbReference type="Gene3D" id="3.40.50.720">
    <property type="entry name" value="NAD(P)-binding Rossmann-like Domain"/>
    <property type="match status" value="2"/>
</dbReference>
<organism evidence="7 8">
    <name type="scientific">Limnobacter humi</name>
    <dbReference type="NCBI Taxonomy" id="1778671"/>
    <lineage>
        <taxon>Bacteria</taxon>
        <taxon>Pseudomonadati</taxon>
        <taxon>Pseudomonadota</taxon>
        <taxon>Betaproteobacteria</taxon>
        <taxon>Burkholderiales</taxon>
        <taxon>Burkholderiaceae</taxon>
        <taxon>Limnobacter</taxon>
    </lineage>
</organism>
<dbReference type="Pfam" id="PF02826">
    <property type="entry name" value="2-Hacid_dh_C"/>
    <property type="match status" value="1"/>
</dbReference>
<dbReference type="InterPro" id="IPR006140">
    <property type="entry name" value="D-isomer_DH_NAD-bd"/>
</dbReference>
<reference evidence="7 8" key="1">
    <citation type="submission" date="2022-07" db="EMBL/GenBank/DDBJ databases">
        <authorList>
            <person name="Xamxidin M."/>
            <person name="Wu M."/>
        </authorList>
    </citation>
    <scope>NUCLEOTIDE SEQUENCE [LARGE SCALE GENOMIC DNA]</scope>
    <source>
        <strain evidence="7 8">NBRC 111650</strain>
    </source>
</reference>
<evidence type="ECO:0000259" key="5">
    <source>
        <dbReference type="Pfam" id="PF00389"/>
    </source>
</evidence>
<dbReference type="EMBL" id="JANIGO010000003">
    <property type="protein sequence ID" value="MCQ8896673.1"/>
    <property type="molecule type" value="Genomic_DNA"/>
</dbReference>
<gene>
    <name evidence="7" type="ORF">NQT62_09540</name>
</gene>
<dbReference type="RefSeq" id="WP_256764488.1">
    <property type="nucleotide sequence ID" value="NZ_JANIGO010000003.1"/>
</dbReference>
<dbReference type="InterPro" id="IPR029753">
    <property type="entry name" value="D-isomer_DH_CS"/>
</dbReference>
<dbReference type="SUPFAM" id="SSF52283">
    <property type="entry name" value="Formate/glycerate dehydrogenase catalytic domain-like"/>
    <property type="match status" value="1"/>
</dbReference>
<evidence type="ECO:0000313" key="7">
    <source>
        <dbReference type="EMBL" id="MCQ8896673.1"/>
    </source>
</evidence>
<dbReference type="PANTHER" id="PTHR42789:SF1">
    <property type="entry name" value="D-ISOMER SPECIFIC 2-HYDROXYACID DEHYDROGENASE FAMILY PROTEIN (AFU_ORTHOLOGUE AFUA_6G10090)"/>
    <property type="match status" value="1"/>
</dbReference>
<protein>
    <recommendedName>
        <fullName evidence="9">D-3-phosphoglycerate dehydrogenase</fullName>
    </recommendedName>
</protein>
<proteinExistence type="inferred from homology"/>
<dbReference type="InterPro" id="IPR036291">
    <property type="entry name" value="NAD(P)-bd_dom_sf"/>
</dbReference>
<evidence type="ECO:0000313" key="8">
    <source>
        <dbReference type="Proteomes" id="UP001204142"/>
    </source>
</evidence>
<keyword evidence="2 4" id="KW-0560">Oxidoreductase</keyword>
<dbReference type="Proteomes" id="UP001204142">
    <property type="component" value="Unassembled WGS sequence"/>
</dbReference>
<dbReference type="PANTHER" id="PTHR42789">
    <property type="entry name" value="D-ISOMER SPECIFIC 2-HYDROXYACID DEHYDROGENASE FAMILY PROTEIN (AFU_ORTHOLOGUE AFUA_6G10090)"/>
    <property type="match status" value="1"/>
</dbReference>
<feature type="domain" description="D-isomer specific 2-hydroxyacid dehydrogenase NAD-binding" evidence="6">
    <location>
        <begin position="178"/>
        <end position="360"/>
    </location>
</feature>
<evidence type="ECO:0000256" key="4">
    <source>
        <dbReference type="RuleBase" id="RU003719"/>
    </source>
</evidence>
<dbReference type="InterPro" id="IPR050857">
    <property type="entry name" value="D-2-hydroxyacid_DH"/>
</dbReference>
<dbReference type="SUPFAM" id="SSF51735">
    <property type="entry name" value="NAD(P)-binding Rossmann-fold domains"/>
    <property type="match status" value="1"/>
</dbReference>
<comment type="caution">
    <text evidence="7">The sequence shown here is derived from an EMBL/GenBank/DDBJ whole genome shotgun (WGS) entry which is preliminary data.</text>
</comment>